<dbReference type="EMBL" id="KN580183">
    <property type="protein sequence ID" value="KHJ82353.1"/>
    <property type="molecule type" value="Genomic_DNA"/>
</dbReference>
<organism evidence="4 5">
    <name type="scientific">Oesophagostomum dentatum</name>
    <name type="common">Nodular worm</name>
    <dbReference type="NCBI Taxonomy" id="61180"/>
    <lineage>
        <taxon>Eukaryota</taxon>
        <taxon>Metazoa</taxon>
        <taxon>Ecdysozoa</taxon>
        <taxon>Nematoda</taxon>
        <taxon>Chromadorea</taxon>
        <taxon>Rhabditida</taxon>
        <taxon>Rhabditina</taxon>
        <taxon>Rhabditomorpha</taxon>
        <taxon>Strongyloidea</taxon>
        <taxon>Strongylidae</taxon>
        <taxon>Oesophagostomum</taxon>
    </lineage>
</organism>
<evidence type="ECO:0000313" key="5">
    <source>
        <dbReference type="Proteomes" id="UP000053660"/>
    </source>
</evidence>
<name>A0A0B1SAM0_OESDE</name>
<dbReference type="OrthoDB" id="73680at2759"/>
<dbReference type="InterPro" id="IPR050384">
    <property type="entry name" value="Endophilin_SH3RF"/>
</dbReference>
<dbReference type="Pfam" id="PF14604">
    <property type="entry name" value="SH3_9"/>
    <property type="match status" value="1"/>
</dbReference>
<dbReference type="PRINTS" id="PR00499">
    <property type="entry name" value="P67PHOX"/>
</dbReference>
<dbReference type="InterPro" id="IPR036028">
    <property type="entry name" value="SH3-like_dom_sf"/>
</dbReference>
<dbReference type="CDD" id="cd11781">
    <property type="entry name" value="SH3_Sorbs_1"/>
    <property type="match status" value="1"/>
</dbReference>
<dbReference type="InterPro" id="IPR001452">
    <property type="entry name" value="SH3_domain"/>
</dbReference>
<dbReference type="Gene3D" id="2.30.30.40">
    <property type="entry name" value="SH3 Domains"/>
    <property type="match status" value="2"/>
</dbReference>
<evidence type="ECO:0000313" key="4">
    <source>
        <dbReference type="EMBL" id="KHJ82353.1"/>
    </source>
</evidence>
<feature type="domain" description="SH3" evidence="3">
    <location>
        <begin position="45"/>
        <end position="104"/>
    </location>
</feature>
<dbReference type="AlphaFoldDB" id="A0A0B1SAM0"/>
<evidence type="ECO:0000259" key="3">
    <source>
        <dbReference type="PROSITE" id="PS50002"/>
    </source>
</evidence>
<evidence type="ECO:0000256" key="1">
    <source>
        <dbReference type="ARBA" id="ARBA00022443"/>
    </source>
</evidence>
<proteinExistence type="predicted"/>
<dbReference type="Proteomes" id="UP000053660">
    <property type="component" value="Unassembled WGS sequence"/>
</dbReference>
<dbReference type="SUPFAM" id="SSF50044">
    <property type="entry name" value="SH3-domain"/>
    <property type="match status" value="1"/>
</dbReference>
<evidence type="ECO:0000256" key="2">
    <source>
        <dbReference type="PROSITE-ProRule" id="PRU00192"/>
    </source>
</evidence>
<dbReference type="SMART" id="SM00326">
    <property type="entry name" value="SH3"/>
    <property type="match status" value="1"/>
</dbReference>
<accession>A0A0B1SAM0</accession>
<protein>
    <submittedName>
        <fullName evidence="4">SH3 domain protein</fullName>
    </submittedName>
</protein>
<dbReference type="PANTHER" id="PTHR14167">
    <property type="entry name" value="SH3 DOMAIN-CONTAINING"/>
    <property type="match status" value="1"/>
</dbReference>
<gene>
    <name evidence="4" type="ORF">OESDEN_17953</name>
</gene>
<dbReference type="PANTHER" id="PTHR14167:SF116">
    <property type="entry name" value="CAP, ISOFORM AC"/>
    <property type="match status" value="1"/>
</dbReference>
<reference evidence="4 5" key="1">
    <citation type="submission" date="2014-03" db="EMBL/GenBank/DDBJ databases">
        <title>Draft genome of the hookworm Oesophagostomum dentatum.</title>
        <authorList>
            <person name="Mitreva M."/>
        </authorList>
    </citation>
    <scope>NUCLEOTIDE SEQUENCE [LARGE SCALE GENOMIC DNA]</scope>
    <source>
        <strain evidence="4 5">OD-Hann</strain>
    </source>
</reference>
<dbReference type="PROSITE" id="PS50002">
    <property type="entry name" value="SH3"/>
    <property type="match status" value="1"/>
</dbReference>
<keyword evidence="5" id="KW-1185">Reference proteome</keyword>
<keyword evidence="1 2" id="KW-0728">SH3 domain</keyword>
<sequence length="155" mass="17968">MVRYKLECSYSRPSASPSLHYNKDRFGGLLDEYSNRKSPSPLHPTSVRTATVIFKFDAKSPRELSLNRGEIVRLKREIDANWLEGERNGQSGIFPRSYVQLDDEYDRSRCKMRAVYPFTARNANELSLKLVCSEFFLYIFGNSIFLHKQNTLSCI</sequence>